<keyword evidence="5" id="KW-0560">Oxidoreductase</keyword>
<evidence type="ECO:0000256" key="6">
    <source>
        <dbReference type="ARBA" id="ARBA00023004"/>
    </source>
</evidence>
<comment type="cofactor">
    <cofactor evidence="1">
        <name>heme</name>
        <dbReference type="ChEBI" id="CHEBI:30413"/>
    </cofactor>
</comment>
<dbReference type="PANTHER" id="PTHR46696:SF1">
    <property type="entry name" value="CYTOCHROME P450 YJIB-RELATED"/>
    <property type="match status" value="1"/>
</dbReference>
<organism evidence="10 11">
    <name type="scientific">Notoacmeibacter marinus</name>
    <dbReference type="NCBI Taxonomy" id="1876515"/>
    <lineage>
        <taxon>Bacteria</taxon>
        <taxon>Pseudomonadati</taxon>
        <taxon>Pseudomonadota</taxon>
        <taxon>Alphaproteobacteria</taxon>
        <taxon>Hyphomicrobiales</taxon>
        <taxon>Notoacmeibacteraceae</taxon>
        <taxon>Notoacmeibacter</taxon>
    </lineage>
</organism>
<evidence type="ECO:0000256" key="7">
    <source>
        <dbReference type="ARBA" id="ARBA00023033"/>
    </source>
</evidence>
<dbReference type="Gene3D" id="1.10.630.10">
    <property type="entry name" value="Cytochrome P450"/>
    <property type="match status" value="1"/>
</dbReference>
<dbReference type="GO" id="GO:0004497">
    <property type="term" value="F:monooxygenase activity"/>
    <property type="evidence" value="ECO:0007669"/>
    <property type="project" value="UniProtKB-KW"/>
</dbReference>
<dbReference type="AlphaFoldDB" id="A0A231V2U8"/>
<dbReference type="PANTHER" id="PTHR46696">
    <property type="entry name" value="P450, PUTATIVE (EUROFUNG)-RELATED"/>
    <property type="match status" value="1"/>
</dbReference>
<evidence type="ECO:0000256" key="4">
    <source>
        <dbReference type="ARBA" id="ARBA00022723"/>
    </source>
</evidence>
<evidence type="ECO:0000313" key="10">
    <source>
        <dbReference type="EMBL" id="OXT02509.1"/>
    </source>
</evidence>
<comment type="function">
    <text evidence="8">Cytochromes P450 are a group of heme-thiolate monooxygenases. They oxidize a variety of structurally unrelated compounds, including steroids, fatty acids, and xenobiotics.</text>
</comment>
<evidence type="ECO:0000256" key="8">
    <source>
        <dbReference type="ARBA" id="ARBA00043906"/>
    </source>
</evidence>
<dbReference type="SUPFAM" id="SSF48264">
    <property type="entry name" value="Cytochrome P450"/>
    <property type="match status" value="1"/>
</dbReference>
<keyword evidence="6" id="KW-0408">Iron</keyword>
<dbReference type="CDD" id="cd20625">
    <property type="entry name" value="CYP164-like"/>
    <property type="match status" value="1"/>
</dbReference>
<evidence type="ECO:0000256" key="3">
    <source>
        <dbReference type="ARBA" id="ARBA00022617"/>
    </source>
</evidence>
<evidence type="ECO:0000256" key="2">
    <source>
        <dbReference type="ARBA" id="ARBA00010617"/>
    </source>
</evidence>
<dbReference type="GO" id="GO:0016705">
    <property type="term" value="F:oxidoreductase activity, acting on paired donors, with incorporation or reduction of molecular oxygen"/>
    <property type="evidence" value="ECO:0007669"/>
    <property type="project" value="InterPro"/>
</dbReference>
<dbReference type="InterPro" id="IPR036396">
    <property type="entry name" value="Cyt_P450_sf"/>
</dbReference>
<keyword evidence="3" id="KW-0349">Heme</keyword>
<dbReference type="PRINTS" id="PR00359">
    <property type="entry name" value="BP450"/>
</dbReference>
<evidence type="ECO:0000256" key="5">
    <source>
        <dbReference type="ARBA" id="ARBA00023002"/>
    </source>
</evidence>
<dbReference type="InterPro" id="IPR002397">
    <property type="entry name" value="Cyt_P450_B"/>
</dbReference>
<accession>A0A231V2U8</accession>
<evidence type="ECO:0000256" key="1">
    <source>
        <dbReference type="ARBA" id="ARBA00001971"/>
    </source>
</evidence>
<proteinExistence type="inferred from homology"/>
<reference evidence="11" key="1">
    <citation type="journal article" date="2017" name="Int. J. Syst. Evol. Microbiol.">
        <title>Notoacmeibacter marinus gen. nov., sp. nov., isolated from the gut of a limpet and proposal of Notoacmeibacteraceae fam. nov. in the order Rhizobiales of the class Alphaproteobacteria.</title>
        <authorList>
            <person name="Huang Z."/>
            <person name="Guo F."/>
            <person name="Lai Q."/>
        </authorList>
    </citation>
    <scope>NUCLEOTIDE SEQUENCE [LARGE SCALE GENOMIC DNA]</scope>
    <source>
        <strain evidence="11">XMTR2A4</strain>
    </source>
</reference>
<evidence type="ECO:0000313" key="11">
    <source>
        <dbReference type="Proteomes" id="UP000215405"/>
    </source>
</evidence>
<dbReference type="GO" id="GO:0020037">
    <property type="term" value="F:heme binding"/>
    <property type="evidence" value="ECO:0007669"/>
    <property type="project" value="InterPro"/>
</dbReference>
<keyword evidence="7" id="KW-0503">Monooxygenase</keyword>
<dbReference type="RefSeq" id="WP_094076463.1">
    <property type="nucleotide sequence ID" value="NZ_NBYO01000001.1"/>
</dbReference>
<dbReference type="EMBL" id="NBYO01000001">
    <property type="protein sequence ID" value="OXT02509.1"/>
    <property type="molecule type" value="Genomic_DNA"/>
</dbReference>
<dbReference type="Pfam" id="PF00067">
    <property type="entry name" value="p450"/>
    <property type="match status" value="2"/>
</dbReference>
<dbReference type="GO" id="GO:0005506">
    <property type="term" value="F:iron ion binding"/>
    <property type="evidence" value="ECO:0007669"/>
    <property type="project" value="InterPro"/>
</dbReference>
<protein>
    <submittedName>
        <fullName evidence="10">Cytochrome</fullName>
    </submittedName>
</protein>
<dbReference type="Proteomes" id="UP000215405">
    <property type="component" value="Unassembled WGS sequence"/>
</dbReference>
<name>A0A231V2U8_9HYPH</name>
<evidence type="ECO:0000256" key="9">
    <source>
        <dbReference type="SAM" id="MobiDB-lite"/>
    </source>
</evidence>
<comment type="similarity">
    <text evidence="2">Belongs to the cytochrome P450 family.</text>
</comment>
<dbReference type="FunFam" id="1.10.630.10:FF:000018">
    <property type="entry name" value="Cytochrome P450 monooxygenase"/>
    <property type="match status" value="1"/>
</dbReference>
<feature type="region of interest" description="Disordered" evidence="9">
    <location>
        <begin position="1"/>
        <end position="22"/>
    </location>
</feature>
<gene>
    <name evidence="10" type="ORF">B7H23_06320</name>
</gene>
<keyword evidence="4" id="KW-0479">Metal-binding</keyword>
<keyword evidence="11" id="KW-1185">Reference proteome</keyword>
<comment type="caution">
    <text evidence="10">The sequence shown here is derived from an EMBL/GenBank/DDBJ whole genome shotgun (WGS) entry which is preliminary data.</text>
</comment>
<sequence>MTGQDSATADRQAGTSDGELAQTFSLAQPPAGFVDDPYPTYAALLTHAPVKKLGENSYMLSRHADLTAVYKDTALFSSDKTVEFGEKYGDTPLFEHHTTSLVFNDPPLHTRVRSILAGALNPRAVSALESDVEALVGRLLDQLEAKADRGEAVDLIEDFASAIPVEVIGNLLAVPHEEREPLRDWSLAILGALEPVLSAEEEARGNKAVTDFLAYLETLVARRREQPGDPERDMLTRLIQGEKSGEKLSEKELLQNCIFILNAGHETTTNLIGNGLELLHRFAEQRQRLLDDPTLIRTAVEEMLRYESSNQLGNRMTTGPVTFDGIEMPAGTFLTLCIGAANRDPAVFDDPDRFDIARRPNRHLAFASGPHQCIGMSVARMEGQIAISRFLERFPAYRLTEGAVRSRRLRFRGYTTLPVRLR</sequence>
<dbReference type="InterPro" id="IPR001128">
    <property type="entry name" value="Cyt_P450"/>
</dbReference>
<feature type="compositionally biased region" description="Polar residues" evidence="9">
    <location>
        <begin position="1"/>
        <end position="15"/>
    </location>
</feature>